<sequence>FLQWAHGRRSTSGIAYFLGLSTRTVRRSLLEYGIVSPGHTPFADRMDANNAAQDDSLDPETLPPEVQNAANAIQSSSSSSRLSNMSNDDLDTMIQLLRSHYPSAGIRILDGMLRRLGHVVPYERIRQSLMRINPVQRTFDRIRIRRRRYTVPGPNSLWHHDGHHRKSLQSVHNVRIERLWVDVSNYITQPWNDIFSGLEQRYHLDISNPNHIWLLQYLFMDTINIILAFWAEGWNNHRITQRDGPSRSPEDMWGFDMLVHGIRGDSVDDFSMSDQELADFGVDWEDLEDEALLQSLRRNYAHEEGASTWLGRHGPPPVLNEVHVEPP</sequence>
<dbReference type="EMBL" id="MU805950">
    <property type="protein sequence ID" value="KAJ3844584.1"/>
    <property type="molecule type" value="Genomic_DNA"/>
</dbReference>
<dbReference type="Proteomes" id="UP001163846">
    <property type="component" value="Unassembled WGS sequence"/>
</dbReference>
<comment type="caution">
    <text evidence="3">The sequence shown here is derived from an EMBL/GenBank/DDBJ whole genome shotgun (WGS) entry which is preliminary data.</text>
</comment>
<dbReference type="AlphaFoldDB" id="A0AA38PKF0"/>
<evidence type="ECO:0000313" key="4">
    <source>
        <dbReference type="Proteomes" id="UP001163846"/>
    </source>
</evidence>
<feature type="non-terminal residue" evidence="3">
    <location>
        <position position="327"/>
    </location>
</feature>
<keyword evidence="4" id="KW-1185">Reference proteome</keyword>
<feature type="region of interest" description="Disordered" evidence="1">
    <location>
        <begin position="307"/>
        <end position="327"/>
    </location>
</feature>
<dbReference type="PANTHER" id="PTHR46791:SF5">
    <property type="entry name" value="CLR5 DOMAIN-CONTAINING PROTEIN-RELATED"/>
    <property type="match status" value="1"/>
</dbReference>
<name>A0AA38PKF0_9AGAR</name>
<evidence type="ECO:0000313" key="3">
    <source>
        <dbReference type="EMBL" id="KAJ3844584.1"/>
    </source>
</evidence>
<evidence type="ECO:0000259" key="2">
    <source>
        <dbReference type="Pfam" id="PF24764"/>
    </source>
</evidence>
<feature type="domain" description="Integrase core" evidence="2">
    <location>
        <begin position="169"/>
        <end position="259"/>
    </location>
</feature>
<feature type="non-terminal residue" evidence="3">
    <location>
        <position position="1"/>
    </location>
</feature>
<protein>
    <recommendedName>
        <fullName evidence="2">Integrase core domain-containing protein</fullName>
    </recommendedName>
</protein>
<gene>
    <name evidence="3" type="ORF">F5878DRAFT_509143</name>
</gene>
<accession>A0AA38PKF0</accession>
<dbReference type="PANTHER" id="PTHR46791">
    <property type="entry name" value="EXPRESSED PROTEIN"/>
    <property type="match status" value="1"/>
</dbReference>
<dbReference type="Pfam" id="PF24764">
    <property type="entry name" value="rva_4"/>
    <property type="match status" value="1"/>
</dbReference>
<reference evidence="3" key="1">
    <citation type="submission" date="2022-08" db="EMBL/GenBank/DDBJ databases">
        <authorList>
            <consortium name="DOE Joint Genome Institute"/>
            <person name="Min B."/>
            <person name="Riley R."/>
            <person name="Sierra-Patev S."/>
            <person name="Naranjo-Ortiz M."/>
            <person name="Looney B."/>
            <person name="Konkel Z."/>
            <person name="Slot J.C."/>
            <person name="Sakamoto Y."/>
            <person name="Steenwyk J.L."/>
            <person name="Rokas A."/>
            <person name="Carro J."/>
            <person name="Camarero S."/>
            <person name="Ferreira P."/>
            <person name="Molpeceres G."/>
            <person name="Ruiz-Duenas F.J."/>
            <person name="Serrano A."/>
            <person name="Henrissat B."/>
            <person name="Drula E."/>
            <person name="Hughes K.W."/>
            <person name="Mata J.L."/>
            <person name="Ishikawa N.K."/>
            <person name="Vargas-Isla R."/>
            <person name="Ushijima S."/>
            <person name="Smith C.A."/>
            <person name="Ahrendt S."/>
            <person name="Andreopoulos W."/>
            <person name="He G."/>
            <person name="Labutti K."/>
            <person name="Lipzen A."/>
            <person name="Ng V."/>
            <person name="Sandor L."/>
            <person name="Barry K."/>
            <person name="Martinez A.T."/>
            <person name="Xiao Y."/>
            <person name="Gibbons J.G."/>
            <person name="Terashima K."/>
            <person name="Hibbett D.S."/>
            <person name="Grigoriev I.V."/>
        </authorList>
    </citation>
    <scope>NUCLEOTIDE SEQUENCE</scope>
    <source>
        <strain evidence="3">TFB9207</strain>
    </source>
</reference>
<proteinExistence type="predicted"/>
<organism evidence="3 4">
    <name type="scientific">Lentinula raphanica</name>
    <dbReference type="NCBI Taxonomy" id="153919"/>
    <lineage>
        <taxon>Eukaryota</taxon>
        <taxon>Fungi</taxon>
        <taxon>Dikarya</taxon>
        <taxon>Basidiomycota</taxon>
        <taxon>Agaricomycotina</taxon>
        <taxon>Agaricomycetes</taxon>
        <taxon>Agaricomycetidae</taxon>
        <taxon>Agaricales</taxon>
        <taxon>Marasmiineae</taxon>
        <taxon>Omphalotaceae</taxon>
        <taxon>Lentinula</taxon>
    </lineage>
</organism>
<evidence type="ECO:0000256" key="1">
    <source>
        <dbReference type="SAM" id="MobiDB-lite"/>
    </source>
</evidence>
<dbReference type="InterPro" id="IPR058913">
    <property type="entry name" value="Integrase_dom_put"/>
</dbReference>